<evidence type="ECO:0000313" key="4">
    <source>
        <dbReference type="Proteomes" id="UP000285310"/>
    </source>
</evidence>
<evidence type="ECO:0000256" key="1">
    <source>
        <dbReference type="SAM" id="MobiDB-lite"/>
    </source>
</evidence>
<dbReference type="EMBL" id="AYKG01000069">
    <property type="protein sequence ID" value="ROO23818.1"/>
    <property type="molecule type" value="Genomic_DNA"/>
</dbReference>
<dbReference type="InParanoid" id="A0A423PE07"/>
<keyword evidence="4" id="KW-1185">Reference proteome</keyword>
<dbReference type="InterPro" id="IPR048851">
    <property type="entry name" value="PaaA2_dom"/>
</dbReference>
<protein>
    <submittedName>
        <fullName evidence="3">Stability determinant</fullName>
    </submittedName>
</protein>
<feature type="region of interest" description="Disordered" evidence="1">
    <location>
        <begin position="1"/>
        <end position="21"/>
    </location>
</feature>
<dbReference type="AlphaFoldDB" id="A0A423PE07"/>
<dbReference type="Gene3D" id="6.20.450.20">
    <property type="match status" value="1"/>
</dbReference>
<evidence type="ECO:0000313" key="3">
    <source>
        <dbReference type="EMBL" id="ROO23818.1"/>
    </source>
</evidence>
<proteinExistence type="predicted"/>
<feature type="domain" description="Stability determinant" evidence="2">
    <location>
        <begin position="18"/>
        <end position="48"/>
    </location>
</feature>
<comment type="caution">
    <text evidence="3">The sequence shown here is derived from an EMBL/GenBank/DDBJ whole genome shotgun (WGS) entry which is preliminary data.</text>
</comment>
<reference evidence="3 4" key="1">
    <citation type="submission" date="2013-10" db="EMBL/GenBank/DDBJ databases">
        <title>Salinisphaera japonica YTM-1 Genome Sequencing.</title>
        <authorList>
            <person name="Lai Q."/>
            <person name="Li C."/>
            <person name="Shao Z."/>
        </authorList>
    </citation>
    <scope>NUCLEOTIDE SEQUENCE [LARGE SCALE GENOMIC DNA]</scope>
    <source>
        <strain evidence="3 4">YTM-1</strain>
    </source>
</reference>
<dbReference type="OrthoDB" id="3174560at2"/>
<gene>
    <name evidence="3" type="ORF">SAJA_15115</name>
</gene>
<dbReference type="Proteomes" id="UP000285310">
    <property type="component" value="Unassembled WGS sequence"/>
</dbReference>
<name>A0A423PE07_9GAMM</name>
<feature type="compositionally biased region" description="Basic and acidic residues" evidence="1">
    <location>
        <begin position="1"/>
        <end position="11"/>
    </location>
</feature>
<organism evidence="3 4">
    <name type="scientific">Salinisphaera japonica YTM-1</name>
    <dbReference type="NCBI Taxonomy" id="1209778"/>
    <lineage>
        <taxon>Bacteria</taxon>
        <taxon>Pseudomonadati</taxon>
        <taxon>Pseudomonadota</taxon>
        <taxon>Gammaproteobacteria</taxon>
        <taxon>Salinisphaerales</taxon>
        <taxon>Salinisphaeraceae</taxon>
        <taxon>Salinisphaera</taxon>
    </lineage>
</organism>
<accession>A0A423PE07</accession>
<dbReference type="Pfam" id="PF21217">
    <property type="entry name" value="PaaA2"/>
    <property type="match status" value="1"/>
</dbReference>
<dbReference type="RefSeq" id="WP_123659455.1">
    <property type="nucleotide sequence ID" value="NZ_AYKG01000069.1"/>
</dbReference>
<sequence>MPKSQDPRVSEFDTEAEAESHDCWLSEQVRLGLADDRPAVAHDEVMAEMATIVDRAEQRGPQNC</sequence>
<evidence type="ECO:0000259" key="2">
    <source>
        <dbReference type="Pfam" id="PF21217"/>
    </source>
</evidence>